<dbReference type="GO" id="GO:0015031">
    <property type="term" value="P:protein transport"/>
    <property type="evidence" value="ECO:0007669"/>
    <property type="project" value="UniProtKB-KW"/>
</dbReference>
<evidence type="ECO:0000256" key="3">
    <source>
        <dbReference type="ARBA" id="ARBA00022448"/>
    </source>
</evidence>
<dbReference type="AlphaFoldDB" id="F2UKH3"/>
<name>F2UKH3_SALR5</name>
<dbReference type="Gene3D" id="1.20.5.110">
    <property type="match status" value="1"/>
</dbReference>
<feature type="transmembrane region" description="Helical" evidence="11">
    <location>
        <begin position="166"/>
        <end position="188"/>
    </location>
</feature>
<gene>
    <name evidence="12" type="ORF">PTSG_08717</name>
</gene>
<dbReference type="InParanoid" id="F2UKH3"/>
<keyword evidence="13" id="KW-1185">Reference proteome</keyword>
<sequence>MMMRMMTSGVEDNGKARLRALHRLTGVKARRRNVSKGQSGTHTDDNGSLHTETSSQQQQQQQQQEQQQQQQQARGALPLRSQLLGEPDDESSNKKKVDHAKLQDEILQDTYQSVLHLKSVFQNTHASVRQGTEVIDETLEAAEAAEADMDKALAAMKKHLASGTNLYIYLSMVFTLLLFIIMVVFIHFSNKAAS</sequence>
<evidence type="ECO:0000256" key="5">
    <source>
        <dbReference type="ARBA" id="ARBA00022824"/>
    </source>
</evidence>
<comment type="subcellular location">
    <subcellularLocation>
        <location evidence="1">Endoplasmic reticulum membrane</location>
        <topology evidence="1">Single-pass type IV membrane protein</topology>
    </subcellularLocation>
</comment>
<dbReference type="EMBL" id="GL832978">
    <property type="protein sequence ID" value="EGD77622.1"/>
    <property type="molecule type" value="Genomic_DNA"/>
</dbReference>
<keyword evidence="5" id="KW-0256">Endoplasmic reticulum</keyword>
<evidence type="ECO:0000256" key="8">
    <source>
        <dbReference type="ARBA" id="ARBA00022989"/>
    </source>
</evidence>
<evidence type="ECO:0000256" key="1">
    <source>
        <dbReference type="ARBA" id="ARBA00004163"/>
    </source>
</evidence>
<dbReference type="Pfam" id="PF09753">
    <property type="entry name" value="Use1"/>
    <property type="match status" value="1"/>
</dbReference>
<accession>F2UKH3</accession>
<proteinExistence type="inferred from homology"/>
<dbReference type="GO" id="GO:0016192">
    <property type="term" value="P:vesicle-mediated transport"/>
    <property type="evidence" value="ECO:0007669"/>
    <property type="project" value="UniProtKB-KW"/>
</dbReference>
<comment type="similarity">
    <text evidence="2">Belongs to the USE1 family.</text>
</comment>
<dbReference type="Proteomes" id="UP000007799">
    <property type="component" value="Unassembled WGS sequence"/>
</dbReference>
<evidence type="ECO:0000256" key="7">
    <source>
        <dbReference type="ARBA" id="ARBA00022927"/>
    </source>
</evidence>
<evidence type="ECO:0008006" key="14">
    <source>
        <dbReference type="Google" id="ProtNLM"/>
    </source>
</evidence>
<dbReference type="InterPro" id="IPR019150">
    <property type="entry name" value="Vesicle_transport_protein_Use1"/>
</dbReference>
<dbReference type="RefSeq" id="XP_004990510.1">
    <property type="nucleotide sequence ID" value="XM_004990453.1"/>
</dbReference>
<reference evidence="12" key="1">
    <citation type="submission" date="2009-08" db="EMBL/GenBank/DDBJ databases">
        <title>Annotation of Salpingoeca rosetta.</title>
        <authorList>
            <consortium name="The Broad Institute Genome Sequencing Platform"/>
            <person name="Russ C."/>
            <person name="Cuomo C."/>
            <person name="Burger G."/>
            <person name="Gray M.W."/>
            <person name="Holland P.W.H."/>
            <person name="King N."/>
            <person name="Lang F.B.F."/>
            <person name="Roger A.J."/>
            <person name="Ruiz-Trillo I."/>
            <person name="Young S.K."/>
            <person name="Zeng Q."/>
            <person name="Gargeya S."/>
            <person name="Alvarado L."/>
            <person name="Berlin A."/>
            <person name="Chapman S.B."/>
            <person name="Chen Z."/>
            <person name="Freedman E."/>
            <person name="Gellesch M."/>
            <person name="Goldberg J."/>
            <person name="Griggs A."/>
            <person name="Gujja S."/>
            <person name="Heilman E."/>
            <person name="Heiman D."/>
            <person name="Howarth C."/>
            <person name="Mehta T."/>
            <person name="Neiman D."/>
            <person name="Pearson M."/>
            <person name="Roberts A."/>
            <person name="Saif S."/>
            <person name="Shea T."/>
            <person name="Shenoy N."/>
            <person name="Sisk P."/>
            <person name="Stolte C."/>
            <person name="Sykes S."/>
            <person name="White J."/>
            <person name="Yandava C."/>
            <person name="Haas B."/>
            <person name="Nusbaum C."/>
            <person name="Birren B."/>
        </authorList>
    </citation>
    <scope>NUCLEOTIDE SEQUENCE [LARGE SCALE GENOMIC DNA]</scope>
    <source>
        <strain evidence="12">ATCC 50818</strain>
    </source>
</reference>
<evidence type="ECO:0000256" key="2">
    <source>
        <dbReference type="ARBA" id="ARBA00007891"/>
    </source>
</evidence>
<evidence type="ECO:0000256" key="4">
    <source>
        <dbReference type="ARBA" id="ARBA00022692"/>
    </source>
</evidence>
<keyword evidence="6" id="KW-0931">ER-Golgi transport</keyword>
<keyword evidence="8 11" id="KW-1133">Transmembrane helix</keyword>
<evidence type="ECO:0000256" key="11">
    <source>
        <dbReference type="SAM" id="Phobius"/>
    </source>
</evidence>
<keyword evidence="9 11" id="KW-0472">Membrane</keyword>
<keyword evidence="4 11" id="KW-0812">Transmembrane</keyword>
<feature type="compositionally biased region" description="Low complexity" evidence="10">
    <location>
        <begin position="56"/>
        <end position="72"/>
    </location>
</feature>
<dbReference type="GO" id="GO:0005789">
    <property type="term" value="C:endoplasmic reticulum membrane"/>
    <property type="evidence" value="ECO:0007669"/>
    <property type="project" value="UniProtKB-SubCell"/>
</dbReference>
<evidence type="ECO:0000313" key="13">
    <source>
        <dbReference type="Proteomes" id="UP000007799"/>
    </source>
</evidence>
<protein>
    <recommendedName>
        <fullName evidence="14">t-SNARE coiled-coil homology domain-containing protein</fullName>
    </recommendedName>
</protein>
<dbReference type="KEGG" id="sre:PTSG_08717"/>
<evidence type="ECO:0000256" key="9">
    <source>
        <dbReference type="ARBA" id="ARBA00023136"/>
    </source>
</evidence>
<evidence type="ECO:0000256" key="10">
    <source>
        <dbReference type="SAM" id="MobiDB-lite"/>
    </source>
</evidence>
<evidence type="ECO:0000256" key="6">
    <source>
        <dbReference type="ARBA" id="ARBA00022892"/>
    </source>
</evidence>
<organism evidence="13">
    <name type="scientific">Salpingoeca rosetta (strain ATCC 50818 / BSB-021)</name>
    <dbReference type="NCBI Taxonomy" id="946362"/>
    <lineage>
        <taxon>Eukaryota</taxon>
        <taxon>Choanoflagellata</taxon>
        <taxon>Craspedida</taxon>
        <taxon>Salpingoecidae</taxon>
        <taxon>Salpingoeca</taxon>
    </lineage>
</organism>
<keyword evidence="7" id="KW-0653">Protein transport</keyword>
<evidence type="ECO:0000313" key="12">
    <source>
        <dbReference type="EMBL" id="EGD77622.1"/>
    </source>
</evidence>
<dbReference type="GeneID" id="16071066"/>
<feature type="region of interest" description="Disordered" evidence="10">
    <location>
        <begin position="24"/>
        <end position="75"/>
    </location>
</feature>
<keyword evidence="3" id="KW-0813">Transport</keyword>